<proteinExistence type="predicted"/>
<dbReference type="CDD" id="cd07178">
    <property type="entry name" value="terB_like_YebE"/>
    <property type="match status" value="1"/>
</dbReference>
<sequence>MSSKNLLNQLLQSGSQFLGNSGGSGQTASPEPKKAGGFMNSFGGGAVTGGALGLLLGSKKGRKIGGSALKYGGIAALGVVAYKAYNNYQQNNRSAPQNTPQTIDRVPEPEVEIHSQAILSAIIAAAKADGHIDQREQQLIDDELAKLNNDQAAQNWFHAELGKPLDPAEVAKAASTPEIAAEMYLASVFVVDQQNFMERSYLQELARQLNLPENLKQELDTQAQAAIGSAQ</sequence>
<protein>
    <submittedName>
        <fullName evidence="2">DUF533 domain-containing protein</fullName>
    </submittedName>
</protein>
<dbReference type="Proteomes" id="UP000288395">
    <property type="component" value="Unassembled WGS sequence"/>
</dbReference>
<evidence type="ECO:0000313" key="3">
    <source>
        <dbReference type="Proteomes" id="UP000288395"/>
    </source>
</evidence>
<dbReference type="InterPro" id="IPR029024">
    <property type="entry name" value="TerB-like"/>
</dbReference>
<dbReference type="InterPro" id="IPR007486">
    <property type="entry name" value="YebE"/>
</dbReference>
<name>A0A432VWH3_9GAMM</name>
<reference evidence="3" key="1">
    <citation type="journal article" date="2018" name="Front. Microbiol.">
        <title>Genome-Based Analysis Reveals the Taxonomy and Diversity of the Family Idiomarinaceae.</title>
        <authorList>
            <person name="Liu Y."/>
            <person name="Lai Q."/>
            <person name="Shao Z."/>
        </authorList>
    </citation>
    <scope>NUCLEOTIDE SEQUENCE [LARGE SCALE GENOMIC DNA]</scope>
    <source>
        <strain evidence="3">GBPy7</strain>
    </source>
</reference>
<accession>A0A432VWH3</accession>
<dbReference type="SUPFAM" id="SSF158682">
    <property type="entry name" value="TerB-like"/>
    <property type="match status" value="1"/>
</dbReference>
<keyword evidence="3" id="KW-1185">Reference proteome</keyword>
<dbReference type="Pfam" id="PF04391">
    <property type="entry name" value="DUF533"/>
    <property type="match status" value="1"/>
</dbReference>
<gene>
    <name evidence="2" type="ORF">CWE08_07325</name>
</gene>
<dbReference type="RefSeq" id="WP_126767154.1">
    <property type="nucleotide sequence ID" value="NZ_PIPJ01000004.1"/>
</dbReference>
<dbReference type="EMBL" id="PIPJ01000004">
    <property type="protein sequence ID" value="RUO20905.1"/>
    <property type="molecule type" value="Genomic_DNA"/>
</dbReference>
<organism evidence="2 3">
    <name type="scientific">Aliidiomarina iranensis</name>
    <dbReference type="NCBI Taxonomy" id="1434071"/>
    <lineage>
        <taxon>Bacteria</taxon>
        <taxon>Pseudomonadati</taxon>
        <taxon>Pseudomonadota</taxon>
        <taxon>Gammaproteobacteria</taxon>
        <taxon>Alteromonadales</taxon>
        <taxon>Idiomarinaceae</taxon>
        <taxon>Aliidiomarina</taxon>
    </lineage>
</organism>
<evidence type="ECO:0000256" key="1">
    <source>
        <dbReference type="SAM" id="MobiDB-lite"/>
    </source>
</evidence>
<dbReference type="AlphaFoldDB" id="A0A432VWH3"/>
<evidence type="ECO:0000313" key="2">
    <source>
        <dbReference type="EMBL" id="RUO20905.1"/>
    </source>
</evidence>
<comment type="caution">
    <text evidence="2">The sequence shown here is derived from an EMBL/GenBank/DDBJ whole genome shotgun (WGS) entry which is preliminary data.</text>
</comment>
<dbReference type="OrthoDB" id="5459344at2"/>
<dbReference type="Gene3D" id="1.10.3680.10">
    <property type="entry name" value="TerB-like"/>
    <property type="match status" value="1"/>
</dbReference>
<feature type="region of interest" description="Disordered" evidence="1">
    <location>
        <begin position="17"/>
        <end position="39"/>
    </location>
</feature>